<reference evidence="4" key="2">
    <citation type="submission" date="2021-01" db="EMBL/GenBank/DDBJ databases">
        <authorList>
            <person name="Hahn C.R."/>
            <person name="Youssef N.H."/>
            <person name="Elshahed M."/>
        </authorList>
    </citation>
    <scope>NUCLEOTIDE SEQUENCE</scope>
    <source>
        <strain evidence="4">Zod_Metabat.24</strain>
    </source>
</reference>
<reference evidence="4" key="1">
    <citation type="journal article" date="2021" name="Environ. Microbiol.">
        <title>Genomic characterization of three novel Desulfobacterota classes expand the metabolic and phylogenetic diversity of the phylum.</title>
        <authorList>
            <person name="Murphy C.L."/>
            <person name="Biggerstaff J."/>
            <person name="Eichhorn A."/>
            <person name="Ewing E."/>
            <person name="Shahan R."/>
            <person name="Soriano D."/>
            <person name="Stewart S."/>
            <person name="VanMol K."/>
            <person name="Walker R."/>
            <person name="Walters P."/>
            <person name="Elshahed M.S."/>
            <person name="Youssef N.H."/>
        </authorList>
    </citation>
    <scope>NUCLEOTIDE SEQUENCE</scope>
    <source>
        <strain evidence="4">Zod_Metabat.24</strain>
    </source>
</reference>
<protein>
    <submittedName>
        <fullName evidence="4">Nitroreductase family protein</fullName>
    </submittedName>
</protein>
<evidence type="ECO:0000259" key="3">
    <source>
        <dbReference type="Pfam" id="PF00881"/>
    </source>
</evidence>
<evidence type="ECO:0000256" key="1">
    <source>
        <dbReference type="ARBA" id="ARBA00007118"/>
    </source>
</evidence>
<dbReference type="InterPro" id="IPR000415">
    <property type="entry name" value="Nitroreductase-like"/>
</dbReference>
<dbReference type="GO" id="GO:0016491">
    <property type="term" value="F:oxidoreductase activity"/>
    <property type="evidence" value="ECO:0007669"/>
    <property type="project" value="UniProtKB-KW"/>
</dbReference>
<proteinExistence type="inferred from homology"/>
<dbReference type="SUPFAM" id="SSF55469">
    <property type="entry name" value="FMN-dependent nitroreductase-like"/>
    <property type="match status" value="1"/>
</dbReference>
<evidence type="ECO:0000256" key="2">
    <source>
        <dbReference type="ARBA" id="ARBA00023002"/>
    </source>
</evidence>
<dbReference type="Gene3D" id="3.40.109.10">
    <property type="entry name" value="NADH Oxidase"/>
    <property type="match status" value="1"/>
</dbReference>
<dbReference type="AlphaFoldDB" id="A0A9D8KHF8"/>
<accession>A0A9D8KHF8</accession>
<dbReference type="PANTHER" id="PTHR43673:SF10">
    <property type="entry name" value="NADH DEHYDROGENASE_NAD(P)H NITROREDUCTASE XCC3605-RELATED"/>
    <property type="match status" value="1"/>
</dbReference>
<dbReference type="PANTHER" id="PTHR43673">
    <property type="entry name" value="NAD(P)H NITROREDUCTASE YDGI-RELATED"/>
    <property type="match status" value="1"/>
</dbReference>
<evidence type="ECO:0000313" key="4">
    <source>
        <dbReference type="EMBL" id="MBN1573851.1"/>
    </source>
</evidence>
<keyword evidence="2" id="KW-0560">Oxidoreductase</keyword>
<comment type="caution">
    <text evidence="4">The sequence shown here is derived from an EMBL/GenBank/DDBJ whole genome shotgun (WGS) entry which is preliminary data.</text>
</comment>
<organism evidence="4 5">
    <name type="scientific">Candidatus Zymogenus saltonus</name>
    <dbReference type="NCBI Taxonomy" id="2844893"/>
    <lineage>
        <taxon>Bacteria</taxon>
        <taxon>Deltaproteobacteria</taxon>
        <taxon>Candidatus Zymogenia</taxon>
        <taxon>Candidatus Zymogeniales</taxon>
        <taxon>Candidatus Zymogenaceae</taxon>
        <taxon>Candidatus Zymogenus</taxon>
    </lineage>
</organism>
<evidence type="ECO:0000313" key="5">
    <source>
        <dbReference type="Proteomes" id="UP000809273"/>
    </source>
</evidence>
<dbReference type="Proteomes" id="UP000809273">
    <property type="component" value="Unassembled WGS sequence"/>
</dbReference>
<comment type="similarity">
    <text evidence="1">Belongs to the nitroreductase family.</text>
</comment>
<sequence length="166" mass="18541">MIVGDLVKNICEPSSFTDKGIEDDILMKVLEAARLAPSANNSQVWRFFVVKDRRVLKALFGLSKKASFDSAPVIIAAFAEPWTVARRGREQPFFMIDVPIDLSHIILMAKELGISASIEFEFDETRVVELLNPPKNYRAVALVALGYAADFLPRKKVDLEGMIRDG</sequence>
<dbReference type="EMBL" id="JAFGIX010000057">
    <property type="protein sequence ID" value="MBN1573851.1"/>
    <property type="molecule type" value="Genomic_DNA"/>
</dbReference>
<feature type="domain" description="Nitroreductase" evidence="3">
    <location>
        <begin position="63"/>
        <end position="147"/>
    </location>
</feature>
<name>A0A9D8KHF8_9DELT</name>
<gene>
    <name evidence="4" type="ORF">JW984_11700</name>
</gene>
<dbReference type="InterPro" id="IPR029479">
    <property type="entry name" value="Nitroreductase"/>
</dbReference>
<dbReference type="Pfam" id="PF00881">
    <property type="entry name" value="Nitroreductase"/>
    <property type="match status" value="2"/>
</dbReference>
<feature type="domain" description="Nitroreductase" evidence="3">
    <location>
        <begin position="16"/>
        <end position="60"/>
    </location>
</feature>